<dbReference type="InterPro" id="IPR000515">
    <property type="entry name" value="MetI-like"/>
</dbReference>
<evidence type="ECO:0000256" key="3">
    <source>
        <dbReference type="ARBA" id="ARBA00022475"/>
    </source>
</evidence>
<feature type="domain" description="ABC transmembrane type-1" evidence="8">
    <location>
        <begin position="76"/>
        <end position="265"/>
    </location>
</feature>
<feature type="transmembrane region" description="Helical" evidence="7">
    <location>
        <begin position="186"/>
        <end position="211"/>
    </location>
</feature>
<keyword evidence="6 7" id="KW-0472">Membrane</keyword>
<dbReference type="CDD" id="cd06261">
    <property type="entry name" value="TM_PBP2"/>
    <property type="match status" value="1"/>
</dbReference>
<keyword evidence="3" id="KW-1003">Cell membrane</keyword>
<keyword evidence="5 7" id="KW-1133">Transmembrane helix</keyword>
<dbReference type="GO" id="GO:0055085">
    <property type="term" value="P:transmembrane transport"/>
    <property type="evidence" value="ECO:0007669"/>
    <property type="project" value="InterPro"/>
</dbReference>
<dbReference type="AlphaFoldDB" id="A0A429ZVZ4"/>
<keyword evidence="2 7" id="KW-0813">Transport</keyword>
<proteinExistence type="inferred from homology"/>
<feature type="transmembrane region" description="Helical" evidence="7">
    <location>
        <begin position="111"/>
        <end position="134"/>
    </location>
</feature>
<dbReference type="Proteomes" id="UP000287239">
    <property type="component" value="Unassembled WGS sequence"/>
</dbReference>
<feature type="transmembrane region" description="Helical" evidence="7">
    <location>
        <begin position="12"/>
        <end position="34"/>
    </location>
</feature>
<evidence type="ECO:0000256" key="4">
    <source>
        <dbReference type="ARBA" id="ARBA00022692"/>
    </source>
</evidence>
<dbReference type="OrthoDB" id="9771544at2"/>
<organism evidence="9 10">
    <name type="scientific">Vagococcus salmoninarum</name>
    <dbReference type="NCBI Taxonomy" id="2739"/>
    <lineage>
        <taxon>Bacteria</taxon>
        <taxon>Bacillati</taxon>
        <taxon>Bacillota</taxon>
        <taxon>Bacilli</taxon>
        <taxon>Lactobacillales</taxon>
        <taxon>Enterococcaceae</taxon>
        <taxon>Vagococcus</taxon>
    </lineage>
</organism>
<dbReference type="SUPFAM" id="SSF161098">
    <property type="entry name" value="MetI-like"/>
    <property type="match status" value="1"/>
</dbReference>
<comment type="caution">
    <text evidence="9">The sequence shown here is derived from an EMBL/GenBank/DDBJ whole genome shotgun (WGS) entry which is preliminary data.</text>
</comment>
<keyword evidence="10" id="KW-1185">Reference proteome</keyword>
<dbReference type="GeneID" id="98566932"/>
<evidence type="ECO:0000256" key="1">
    <source>
        <dbReference type="ARBA" id="ARBA00004651"/>
    </source>
</evidence>
<dbReference type="Pfam" id="PF00528">
    <property type="entry name" value="BPD_transp_1"/>
    <property type="match status" value="1"/>
</dbReference>
<evidence type="ECO:0000256" key="5">
    <source>
        <dbReference type="ARBA" id="ARBA00022989"/>
    </source>
</evidence>
<evidence type="ECO:0000313" key="9">
    <source>
        <dbReference type="EMBL" id="RST97902.1"/>
    </source>
</evidence>
<comment type="subcellular location">
    <subcellularLocation>
        <location evidence="1 7">Cell membrane</location>
        <topology evidence="1 7">Multi-pass membrane protein</topology>
    </subcellularLocation>
</comment>
<evidence type="ECO:0000259" key="8">
    <source>
        <dbReference type="PROSITE" id="PS50928"/>
    </source>
</evidence>
<evidence type="ECO:0000256" key="7">
    <source>
        <dbReference type="RuleBase" id="RU363032"/>
    </source>
</evidence>
<dbReference type="RefSeq" id="WP_126778025.1">
    <property type="nucleotide sequence ID" value="NZ_CP177121.1"/>
</dbReference>
<gene>
    <name evidence="9" type="ORF">CBF35_01005</name>
</gene>
<evidence type="ECO:0000256" key="2">
    <source>
        <dbReference type="ARBA" id="ARBA00022448"/>
    </source>
</evidence>
<dbReference type="PANTHER" id="PTHR43744">
    <property type="entry name" value="ABC TRANSPORTER PERMEASE PROTEIN MG189-RELATED-RELATED"/>
    <property type="match status" value="1"/>
</dbReference>
<keyword evidence="4 7" id="KW-0812">Transmembrane</keyword>
<dbReference type="InterPro" id="IPR035906">
    <property type="entry name" value="MetI-like_sf"/>
</dbReference>
<feature type="transmembrane region" description="Helical" evidence="7">
    <location>
        <begin position="146"/>
        <end position="165"/>
    </location>
</feature>
<feature type="transmembrane region" description="Helical" evidence="7">
    <location>
        <begin position="80"/>
        <end position="102"/>
    </location>
</feature>
<feature type="transmembrane region" description="Helical" evidence="7">
    <location>
        <begin position="247"/>
        <end position="265"/>
    </location>
</feature>
<reference evidence="9 10" key="1">
    <citation type="submission" date="2017-05" db="EMBL/GenBank/DDBJ databases">
        <title>Vagococcus spp. assemblies.</title>
        <authorList>
            <person name="Gulvik C.A."/>
        </authorList>
    </citation>
    <scope>NUCLEOTIDE SEQUENCE [LARGE SCALE GENOMIC DNA]</scope>
    <source>
        <strain evidence="9 10">NCFB 2777</strain>
    </source>
</reference>
<dbReference type="EMBL" id="NGJU01000001">
    <property type="protein sequence ID" value="RST97902.1"/>
    <property type="molecule type" value="Genomic_DNA"/>
</dbReference>
<comment type="similarity">
    <text evidence="7">Belongs to the binding-protein-dependent transport system permease family.</text>
</comment>
<dbReference type="GO" id="GO:0005886">
    <property type="term" value="C:plasma membrane"/>
    <property type="evidence" value="ECO:0007669"/>
    <property type="project" value="UniProtKB-SubCell"/>
</dbReference>
<protein>
    <submittedName>
        <fullName evidence="9">ABC transporter permease</fullName>
    </submittedName>
</protein>
<accession>A0A429ZVZ4</accession>
<dbReference type="PROSITE" id="PS50928">
    <property type="entry name" value="ABC_TM1"/>
    <property type="match status" value="1"/>
</dbReference>
<dbReference type="PANTHER" id="PTHR43744:SF12">
    <property type="entry name" value="ABC TRANSPORTER PERMEASE PROTEIN MG189-RELATED"/>
    <property type="match status" value="1"/>
</dbReference>
<evidence type="ECO:0000256" key="6">
    <source>
        <dbReference type="ARBA" id="ARBA00023136"/>
    </source>
</evidence>
<dbReference type="Gene3D" id="1.10.3720.10">
    <property type="entry name" value="MetI-like"/>
    <property type="match status" value="1"/>
</dbReference>
<sequence>MTKKRFTPVITFVLIVLLALFFIFPLVWMISSALKTEAAIYKDMGTWKSFLPSFNLADWSDSFNGVFKRFNVIQYTMNSIIYALSVTVGSIIVNSLAGYAFAKFNFKGKKLLFALMIALLVIPGETIMISKFAIVQKLGLLNTKLAVILPLLASPLFIYMFTNFFRAIPEDIIESAKIEGANSFDVFWRIMLPMSKPAIATVGTLAFIASWNDYIWPLMVLTKTESFPLQVAITNINNTQPVFTNQVMAILTISTIPLILIYVFFQKYLVQGLGSQGTGVK</sequence>
<name>A0A429ZVZ4_9ENTE</name>
<evidence type="ECO:0000313" key="10">
    <source>
        <dbReference type="Proteomes" id="UP000287239"/>
    </source>
</evidence>